<feature type="compositionally biased region" description="Basic and acidic residues" evidence="1">
    <location>
        <begin position="115"/>
        <end position="138"/>
    </location>
</feature>
<reference evidence="2 3" key="1">
    <citation type="journal article" date="2017" name="PLoS Biol.">
        <title>The sea cucumber genome provides insights into morphological evolution and visceral regeneration.</title>
        <authorList>
            <person name="Zhang X."/>
            <person name="Sun L."/>
            <person name="Yuan J."/>
            <person name="Sun Y."/>
            <person name="Gao Y."/>
            <person name="Zhang L."/>
            <person name="Li S."/>
            <person name="Dai H."/>
            <person name="Hamel J.F."/>
            <person name="Liu C."/>
            <person name="Yu Y."/>
            <person name="Liu S."/>
            <person name="Lin W."/>
            <person name="Guo K."/>
            <person name="Jin S."/>
            <person name="Xu P."/>
            <person name="Storey K.B."/>
            <person name="Huan P."/>
            <person name="Zhang T."/>
            <person name="Zhou Y."/>
            <person name="Zhang J."/>
            <person name="Lin C."/>
            <person name="Li X."/>
            <person name="Xing L."/>
            <person name="Huo D."/>
            <person name="Sun M."/>
            <person name="Wang L."/>
            <person name="Mercier A."/>
            <person name="Li F."/>
            <person name="Yang H."/>
            <person name="Xiang J."/>
        </authorList>
    </citation>
    <scope>NUCLEOTIDE SEQUENCE [LARGE SCALE GENOMIC DNA]</scope>
    <source>
        <strain evidence="2">Shaxun</strain>
        <tissue evidence="2">Muscle</tissue>
    </source>
</reference>
<protein>
    <submittedName>
        <fullName evidence="2">Uncharacterized protein</fullName>
    </submittedName>
</protein>
<evidence type="ECO:0000313" key="2">
    <source>
        <dbReference type="EMBL" id="PIK50245.1"/>
    </source>
</evidence>
<feature type="region of interest" description="Disordered" evidence="1">
    <location>
        <begin position="76"/>
        <end position="167"/>
    </location>
</feature>
<evidence type="ECO:0000313" key="3">
    <source>
        <dbReference type="Proteomes" id="UP000230750"/>
    </source>
</evidence>
<organism evidence="2 3">
    <name type="scientific">Stichopus japonicus</name>
    <name type="common">Sea cucumber</name>
    <dbReference type="NCBI Taxonomy" id="307972"/>
    <lineage>
        <taxon>Eukaryota</taxon>
        <taxon>Metazoa</taxon>
        <taxon>Echinodermata</taxon>
        <taxon>Eleutherozoa</taxon>
        <taxon>Echinozoa</taxon>
        <taxon>Holothuroidea</taxon>
        <taxon>Aspidochirotacea</taxon>
        <taxon>Aspidochirotida</taxon>
        <taxon>Stichopodidae</taxon>
        <taxon>Apostichopus</taxon>
    </lineage>
</organism>
<dbReference type="Proteomes" id="UP000230750">
    <property type="component" value="Unassembled WGS sequence"/>
</dbReference>
<dbReference type="AlphaFoldDB" id="A0A2G8KQI8"/>
<proteinExistence type="predicted"/>
<dbReference type="OrthoDB" id="10031171at2759"/>
<feature type="compositionally biased region" description="Polar residues" evidence="1">
    <location>
        <begin position="139"/>
        <end position="149"/>
    </location>
</feature>
<dbReference type="EMBL" id="MRZV01000427">
    <property type="protein sequence ID" value="PIK50245.1"/>
    <property type="molecule type" value="Genomic_DNA"/>
</dbReference>
<name>A0A2G8KQI8_STIJA</name>
<feature type="compositionally biased region" description="Basic and acidic residues" evidence="1">
    <location>
        <begin position="82"/>
        <end position="101"/>
    </location>
</feature>
<gene>
    <name evidence="2" type="ORF">BSL78_12859</name>
</gene>
<keyword evidence="3" id="KW-1185">Reference proteome</keyword>
<comment type="caution">
    <text evidence="2">The sequence shown here is derived from an EMBL/GenBank/DDBJ whole genome shotgun (WGS) entry which is preliminary data.</text>
</comment>
<evidence type="ECO:0000256" key="1">
    <source>
        <dbReference type="SAM" id="MobiDB-lite"/>
    </source>
</evidence>
<sequence length="327" mass="36698">MVGFQTEGYVLNLSPFTRHIYQANIEEAEGYLDQKELVATQRHLIEVLKKENGALRLLRTQVESLRLENNQLKNDLTSLKKNSSEKDDGKADGKPDEKDTKVVSNGHINSDDEVERLRKDNDKLREKLGILENGKSETDPSVNGLQNGQLEEETEKETPNDGTVVHPGAKLKKEPIAAGPSGTSLVTVSCLLKCRGKFHDCDETMQARLKSYMSTKCVDLVLNDWQEGKDNNQITLVLCQATSTNYLLDIKKTLLGISSGAEIILVVYHLAGIDSERRDPQTDSLDLPHNNICLVVDTFFSKSNGLYRCEQNDRAMSRIYRLFDILC</sequence>
<accession>A0A2G8KQI8</accession>